<sequence>MNDRKLRIYGPLLLMAVLFTFVYSMDIRSTKHLLLVLFVTSYYVFIAWESTRLIVVWARKKYPSAQSSTSRLRFMGLMIVVGSLIVGFVNFWVTWWVGFYENFSYWSLPFLMGMNIFYSAIIAAVYEALYYFEQWKIAFRESEQLKKLNILSQFNSLKSQVNPHFLFNSLNSLSSLIQTNPDRAELFVEEMSVVYRYLLKNNYQGLTTLEHEITFLHSYIHMLKTRFGDGLQITLNINEDYHGYFLPPLALQMLLENAVKHNIVSKNTPLKVDIYTDDHAVLHVTNNLQKRHKIAHSEKTGLSNIIAHYKLTGQEGLYIAEEEHAFVIRLPLIKTNYNYADINSGR</sequence>
<evidence type="ECO:0000313" key="3">
    <source>
        <dbReference type="EMBL" id="RAJ06688.1"/>
    </source>
</evidence>
<protein>
    <submittedName>
        <fullName evidence="3">Histidine kinase</fullName>
    </submittedName>
</protein>
<dbReference type="AlphaFoldDB" id="A0A327QRV1"/>
<organism evidence="3 4">
    <name type="scientific">Chitinophaga skermanii</name>
    <dbReference type="NCBI Taxonomy" id="331697"/>
    <lineage>
        <taxon>Bacteria</taxon>
        <taxon>Pseudomonadati</taxon>
        <taxon>Bacteroidota</taxon>
        <taxon>Chitinophagia</taxon>
        <taxon>Chitinophagales</taxon>
        <taxon>Chitinophagaceae</taxon>
        <taxon>Chitinophaga</taxon>
    </lineage>
</organism>
<feature type="transmembrane region" description="Helical" evidence="1">
    <location>
        <begin position="34"/>
        <end position="55"/>
    </location>
</feature>
<dbReference type="InterPro" id="IPR050640">
    <property type="entry name" value="Bact_2-comp_sensor_kinase"/>
</dbReference>
<dbReference type="InterPro" id="IPR036890">
    <property type="entry name" value="HATPase_C_sf"/>
</dbReference>
<evidence type="ECO:0000259" key="2">
    <source>
        <dbReference type="Pfam" id="PF06580"/>
    </source>
</evidence>
<dbReference type="Pfam" id="PF06580">
    <property type="entry name" value="His_kinase"/>
    <property type="match status" value="1"/>
</dbReference>
<dbReference type="EMBL" id="QLLL01000003">
    <property type="protein sequence ID" value="RAJ06688.1"/>
    <property type="molecule type" value="Genomic_DNA"/>
</dbReference>
<dbReference type="Proteomes" id="UP000249547">
    <property type="component" value="Unassembled WGS sequence"/>
</dbReference>
<feature type="transmembrane region" description="Helical" evidence="1">
    <location>
        <begin position="76"/>
        <end position="98"/>
    </location>
</feature>
<name>A0A327QRV1_9BACT</name>
<keyword evidence="1" id="KW-0812">Transmembrane</keyword>
<accession>A0A327QRV1</accession>
<keyword evidence="3" id="KW-0808">Transferase</keyword>
<keyword evidence="4" id="KW-1185">Reference proteome</keyword>
<keyword evidence="1" id="KW-1133">Transmembrane helix</keyword>
<feature type="transmembrane region" description="Helical" evidence="1">
    <location>
        <begin position="110"/>
        <end position="132"/>
    </location>
</feature>
<keyword evidence="1" id="KW-0472">Membrane</keyword>
<dbReference type="GO" id="GO:0016020">
    <property type="term" value="C:membrane"/>
    <property type="evidence" value="ECO:0007669"/>
    <property type="project" value="InterPro"/>
</dbReference>
<dbReference type="SUPFAM" id="SSF55874">
    <property type="entry name" value="ATPase domain of HSP90 chaperone/DNA topoisomerase II/histidine kinase"/>
    <property type="match status" value="1"/>
</dbReference>
<dbReference type="PANTHER" id="PTHR34220:SF7">
    <property type="entry name" value="SENSOR HISTIDINE KINASE YPDA"/>
    <property type="match status" value="1"/>
</dbReference>
<reference evidence="3 4" key="1">
    <citation type="submission" date="2018-06" db="EMBL/GenBank/DDBJ databases">
        <title>Genomic Encyclopedia of Archaeal and Bacterial Type Strains, Phase II (KMG-II): from individual species to whole genera.</title>
        <authorList>
            <person name="Goeker M."/>
        </authorList>
    </citation>
    <scope>NUCLEOTIDE SEQUENCE [LARGE SCALE GENOMIC DNA]</scope>
    <source>
        <strain evidence="3 4">DSM 23857</strain>
    </source>
</reference>
<dbReference type="InterPro" id="IPR010559">
    <property type="entry name" value="Sig_transdc_His_kin_internal"/>
</dbReference>
<evidence type="ECO:0000256" key="1">
    <source>
        <dbReference type="SAM" id="Phobius"/>
    </source>
</evidence>
<gene>
    <name evidence="3" type="ORF">LX64_01815</name>
</gene>
<keyword evidence="3" id="KW-0418">Kinase</keyword>
<comment type="caution">
    <text evidence="3">The sequence shown here is derived from an EMBL/GenBank/DDBJ whole genome shotgun (WGS) entry which is preliminary data.</text>
</comment>
<evidence type="ECO:0000313" key="4">
    <source>
        <dbReference type="Proteomes" id="UP000249547"/>
    </source>
</evidence>
<dbReference type="GO" id="GO:0000155">
    <property type="term" value="F:phosphorelay sensor kinase activity"/>
    <property type="evidence" value="ECO:0007669"/>
    <property type="project" value="InterPro"/>
</dbReference>
<dbReference type="PANTHER" id="PTHR34220">
    <property type="entry name" value="SENSOR HISTIDINE KINASE YPDA"/>
    <property type="match status" value="1"/>
</dbReference>
<proteinExistence type="predicted"/>
<feature type="domain" description="Signal transduction histidine kinase internal region" evidence="2">
    <location>
        <begin position="153"/>
        <end position="230"/>
    </location>
</feature>